<accession>A0ABW4DWF2</accession>
<evidence type="ECO:0000313" key="1">
    <source>
        <dbReference type="EMBL" id="MFD1481013.1"/>
    </source>
</evidence>
<evidence type="ECO:0008006" key="3">
    <source>
        <dbReference type="Google" id="ProtNLM"/>
    </source>
</evidence>
<gene>
    <name evidence="1" type="ORF">ACFQ5P_06880</name>
</gene>
<evidence type="ECO:0000313" key="2">
    <source>
        <dbReference type="Proteomes" id="UP001597302"/>
    </source>
</evidence>
<organism evidence="1 2">
    <name type="scientific">Paracoccus nototheniae</name>
    <dbReference type="NCBI Taxonomy" id="2489002"/>
    <lineage>
        <taxon>Bacteria</taxon>
        <taxon>Pseudomonadati</taxon>
        <taxon>Pseudomonadota</taxon>
        <taxon>Alphaproteobacteria</taxon>
        <taxon>Rhodobacterales</taxon>
        <taxon>Paracoccaceae</taxon>
        <taxon>Paracoccus</taxon>
    </lineage>
</organism>
<name>A0ABW4DWF2_9RHOB</name>
<proteinExistence type="predicted"/>
<dbReference type="Proteomes" id="UP001597302">
    <property type="component" value="Unassembled WGS sequence"/>
</dbReference>
<protein>
    <recommendedName>
        <fullName evidence="3">Lipoprotein</fullName>
    </recommendedName>
</protein>
<sequence length="145" mass="16066">MQRAHEIFPVRLVRNPRRVIKTMGCRSLPGELVRRDVECERYADKANAHEDTEMNNKSFMVLAAVLITAGCGNMTARTAAPETDLQSLPPTLIALVAPGQDVATARLLPDDNCYWYEHRGQVETTLLPLTTAEGRPICMQSQAST</sequence>
<dbReference type="EMBL" id="JBHTOQ010000016">
    <property type="protein sequence ID" value="MFD1481013.1"/>
    <property type="molecule type" value="Genomic_DNA"/>
</dbReference>
<comment type="caution">
    <text evidence="1">The sequence shown here is derived from an EMBL/GenBank/DDBJ whole genome shotgun (WGS) entry which is preliminary data.</text>
</comment>
<keyword evidence="2" id="KW-1185">Reference proteome</keyword>
<reference evidence="2" key="1">
    <citation type="journal article" date="2019" name="Int. J. Syst. Evol. Microbiol.">
        <title>The Global Catalogue of Microorganisms (GCM) 10K type strain sequencing project: providing services to taxonomists for standard genome sequencing and annotation.</title>
        <authorList>
            <consortium name="The Broad Institute Genomics Platform"/>
            <consortium name="The Broad Institute Genome Sequencing Center for Infectious Disease"/>
            <person name="Wu L."/>
            <person name="Ma J."/>
        </authorList>
    </citation>
    <scope>NUCLEOTIDE SEQUENCE [LARGE SCALE GENOMIC DNA]</scope>
    <source>
        <strain evidence="2">CCM 8875</strain>
    </source>
</reference>